<feature type="region of interest" description="Disordered" evidence="1">
    <location>
        <begin position="88"/>
        <end position="110"/>
    </location>
</feature>
<keyword evidence="3" id="KW-1185">Reference proteome</keyword>
<evidence type="ECO:0000313" key="2">
    <source>
        <dbReference type="EMBL" id="RDX68140.1"/>
    </source>
</evidence>
<reference evidence="2" key="1">
    <citation type="submission" date="2018-05" db="EMBL/GenBank/DDBJ databases">
        <title>Draft genome of Mucuna pruriens seed.</title>
        <authorList>
            <person name="Nnadi N.E."/>
            <person name="Vos R."/>
            <person name="Hasami M.H."/>
            <person name="Devisetty U.K."/>
            <person name="Aguiy J.C."/>
        </authorList>
    </citation>
    <scope>NUCLEOTIDE SEQUENCE [LARGE SCALE GENOMIC DNA]</scope>
    <source>
        <strain evidence="2">JCA_2017</strain>
    </source>
</reference>
<dbReference type="AlphaFoldDB" id="A0A371EPZ9"/>
<evidence type="ECO:0000313" key="3">
    <source>
        <dbReference type="Proteomes" id="UP000257109"/>
    </source>
</evidence>
<gene>
    <name evidence="2" type="ORF">CR513_52900</name>
</gene>
<name>A0A371EPZ9_MUCPR</name>
<comment type="caution">
    <text evidence="2">The sequence shown here is derived from an EMBL/GenBank/DDBJ whole genome shotgun (WGS) entry which is preliminary data.</text>
</comment>
<sequence length="110" mass="12429">MTPDCSQLQNMAKGEGVVFKAYAQRWRELATCIQPPLSKNELATMFIDTLHSLFYKKIVENVTSNFSDLVLVGERIEAGMRARKIALKASTSHTESPNSEEEDYLFIKLS</sequence>
<dbReference type="PANTHER" id="PTHR32108:SF9">
    <property type="entry name" value="REVERSE TRANSCRIPTASE RNASE H-LIKE DOMAIN-CONTAINING PROTEIN"/>
    <property type="match status" value="1"/>
</dbReference>
<proteinExistence type="predicted"/>
<feature type="non-terminal residue" evidence="2">
    <location>
        <position position="1"/>
    </location>
</feature>
<evidence type="ECO:0008006" key="4">
    <source>
        <dbReference type="Google" id="ProtNLM"/>
    </source>
</evidence>
<dbReference type="Proteomes" id="UP000257109">
    <property type="component" value="Unassembled WGS sequence"/>
</dbReference>
<dbReference type="PANTHER" id="PTHR32108">
    <property type="entry name" value="DNA-DIRECTED RNA POLYMERASE SUBUNIT ALPHA"/>
    <property type="match status" value="1"/>
</dbReference>
<accession>A0A371EPZ9</accession>
<protein>
    <recommendedName>
        <fullName evidence="4">Retrotransposon gag domain-containing protein</fullName>
    </recommendedName>
</protein>
<dbReference type="OrthoDB" id="1750196at2759"/>
<evidence type="ECO:0000256" key="1">
    <source>
        <dbReference type="SAM" id="MobiDB-lite"/>
    </source>
</evidence>
<dbReference type="EMBL" id="QJKJ01012667">
    <property type="protein sequence ID" value="RDX68140.1"/>
    <property type="molecule type" value="Genomic_DNA"/>
</dbReference>
<organism evidence="2 3">
    <name type="scientific">Mucuna pruriens</name>
    <name type="common">Velvet bean</name>
    <name type="synonym">Dolichos pruriens</name>
    <dbReference type="NCBI Taxonomy" id="157652"/>
    <lineage>
        <taxon>Eukaryota</taxon>
        <taxon>Viridiplantae</taxon>
        <taxon>Streptophyta</taxon>
        <taxon>Embryophyta</taxon>
        <taxon>Tracheophyta</taxon>
        <taxon>Spermatophyta</taxon>
        <taxon>Magnoliopsida</taxon>
        <taxon>eudicotyledons</taxon>
        <taxon>Gunneridae</taxon>
        <taxon>Pentapetalae</taxon>
        <taxon>rosids</taxon>
        <taxon>fabids</taxon>
        <taxon>Fabales</taxon>
        <taxon>Fabaceae</taxon>
        <taxon>Papilionoideae</taxon>
        <taxon>50 kb inversion clade</taxon>
        <taxon>NPAAA clade</taxon>
        <taxon>indigoferoid/millettioid clade</taxon>
        <taxon>Phaseoleae</taxon>
        <taxon>Mucuna</taxon>
    </lineage>
</organism>